<comment type="caution">
    <text evidence="1">The sequence shown here is derived from an EMBL/GenBank/DDBJ whole genome shotgun (WGS) entry which is preliminary data.</text>
</comment>
<accession>A0AAV4V5M2</accession>
<keyword evidence="2" id="KW-1185">Reference proteome</keyword>
<protein>
    <submittedName>
        <fullName evidence="1">Uncharacterized protein</fullName>
    </submittedName>
</protein>
<sequence length="95" mass="10625">MQENTGCPYNTKLFLLHPSKLSSKYPDAAILGTIAVFLSNSGKGAFIFRCTAQVFNNGITFTEMGRQATVTTQIYLDPDYSEESKIWPMFFSLGR</sequence>
<dbReference type="AlphaFoldDB" id="A0AAV4V5M2"/>
<gene>
    <name evidence="1" type="ORF">CEXT_424681</name>
</gene>
<organism evidence="1 2">
    <name type="scientific">Caerostris extrusa</name>
    <name type="common">Bark spider</name>
    <name type="synonym">Caerostris bankana</name>
    <dbReference type="NCBI Taxonomy" id="172846"/>
    <lineage>
        <taxon>Eukaryota</taxon>
        <taxon>Metazoa</taxon>
        <taxon>Ecdysozoa</taxon>
        <taxon>Arthropoda</taxon>
        <taxon>Chelicerata</taxon>
        <taxon>Arachnida</taxon>
        <taxon>Araneae</taxon>
        <taxon>Araneomorphae</taxon>
        <taxon>Entelegynae</taxon>
        <taxon>Araneoidea</taxon>
        <taxon>Araneidae</taxon>
        <taxon>Caerostris</taxon>
    </lineage>
</organism>
<reference evidence="1 2" key="1">
    <citation type="submission" date="2021-06" db="EMBL/GenBank/DDBJ databases">
        <title>Caerostris extrusa draft genome.</title>
        <authorList>
            <person name="Kono N."/>
            <person name="Arakawa K."/>
        </authorList>
    </citation>
    <scope>NUCLEOTIDE SEQUENCE [LARGE SCALE GENOMIC DNA]</scope>
</reference>
<proteinExistence type="predicted"/>
<evidence type="ECO:0000313" key="1">
    <source>
        <dbReference type="EMBL" id="GIY65043.1"/>
    </source>
</evidence>
<evidence type="ECO:0000313" key="2">
    <source>
        <dbReference type="Proteomes" id="UP001054945"/>
    </source>
</evidence>
<dbReference type="EMBL" id="BPLR01013954">
    <property type="protein sequence ID" value="GIY65043.1"/>
    <property type="molecule type" value="Genomic_DNA"/>
</dbReference>
<dbReference type="Proteomes" id="UP001054945">
    <property type="component" value="Unassembled WGS sequence"/>
</dbReference>
<name>A0AAV4V5M2_CAEEX</name>